<reference evidence="2 3" key="1">
    <citation type="journal article" date="2015" name="Nature">
        <title>rRNA introns, odd ribosomes, and small enigmatic genomes across a large radiation of phyla.</title>
        <authorList>
            <person name="Brown C.T."/>
            <person name="Hug L.A."/>
            <person name="Thomas B.C."/>
            <person name="Sharon I."/>
            <person name="Castelle C.J."/>
            <person name="Singh A."/>
            <person name="Wilkins M.J."/>
            <person name="Williams K.H."/>
            <person name="Banfield J.F."/>
        </authorList>
    </citation>
    <scope>NUCLEOTIDE SEQUENCE [LARGE SCALE GENOMIC DNA]</scope>
</reference>
<dbReference type="AlphaFoldDB" id="A0A0G0H6K6"/>
<proteinExistence type="predicted"/>
<keyword evidence="1" id="KW-0812">Transmembrane</keyword>
<sequence>MSKKTNGGFTLIEILISSALLVILAAGFLGIQYIFSQNQVTAWNNYMNIEDSNLTVSKFIKEIRDARQSAAGTYFLETAGDTEIIFYSDIDYDSDVERVRYTISGSDLIKGVIKPIEGATPYLVANEKVSVITGIVRNGTDPLFYYYDENWPSDTVNNPLALASRIADTTFVKIILKVNPEEDNPDNDFTLESATVIRYTKTTL</sequence>
<dbReference type="PROSITE" id="PS00409">
    <property type="entry name" value="PROKAR_NTER_METHYL"/>
    <property type="match status" value="1"/>
</dbReference>
<feature type="transmembrane region" description="Helical" evidence="1">
    <location>
        <begin position="12"/>
        <end position="35"/>
    </location>
</feature>
<evidence type="ECO:0000313" key="3">
    <source>
        <dbReference type="Proteomes" id="UP000034591"/>
    </source>
</evidence>
<accession>A0A0G0H6K6</accession>
<dbReference type="NCBIfam" id="TIGR02532">
    <property type="entry name" value="IV_pilin_GFxxxE"/>
    <property type="match status" value="1"/>
</dbReference>
<comment type="caution">
    <text evidence="2">The sequence shown here is derived from an EMBL/GenBank/DDBJ whole genome shotgun (WGS) entry which is preliminary data.</text>
</comment>
<gene>
    <name evidence="2" type="ORF">US53_C0009G0003</name>
</gene>
<dbReference type="InterPro" id="IPR012902">
    <property type="entry name" value="N_methyl_site"/>
</dbReference>
<dbReference type="Proteomes" id="UP000034591">
    <property type="component" value="Unassembled WGS sequence"/>
</dbReference>
<dbReference type="EMBL" id="LBTI01000009">
    <property type="protein sequence ID" value="KKQ37772.1"/>
    <property type="molecule type" value="Genomic_DNA"/>
</dbReference>
<evidence type="ECO:0000313" key="2">
    <source>
        <dbReference type="EMBL" id="KKQ37772.1"/>
    </source>
</evidence>
<organism evidence="2 3">
    <name type="scientific">Candidatus Woesebacteria bacterium GW2011_GWA1_37_7</name>
    <dbReference type="NCBI Taxonomy" id="1618545"/>
    <lineage>
        <taxon>Bacteria</taxon>
        <taxon>Candidatus Woeseibacteriota</taxon>
    </lineage>
</organism>
<name>A0A0G0H6K6_9BACT</name>
<keyword evidence="1" id="KW-0472">Membrane</keyword>
<protein>
    <recommendedName>
        <fullName evidence="4">Prepilin-type N-terminal cleavage/methylation domain-containing protein</fullName>
    </recommendedName>
</protein>
<evidence type="ECO:0000256" key="1">
    <source>
        <dbReference type="SAM" id="Phobius"/>
    </source>
</evidence>
<dbReference type="Pfam" id="PF07963">
    <property type="entry name" value="N_methyl"/>
    <property type="match status" value="1"/>
</dbReference>
<evidence type="ECO:0008006" key="4">
    <source>
        <dbReference type="Google" id="ProtNLM"/>
    </source>
</evidence>
<dbReference type="STRING" id="1618545.US53_C0009G0003"/>
<keyword evidence="1" id="KW-1133">Transmembrane helix</keyword>